<name>A0A3N4LUC2_9PEZI</name>
<organism evidence="2 3">
    <name type="scientific">Terfezia boudieri ATCC MYA-4762</name>
    <dbReference type="NCBI Taxonomy" id="1051890"/>
    <lineage>
        <taxon>Eukaryota</taxon>
        <taxon>Fungi</taxon>
        <taxon>Dikarya</taxon>
        <taxon>Ascomycota</taxon>
        <taxon>Pezizomycotina</taxon>
        <taxon>Pezizomycetes</taxon>
        <taxon>Pezizales</taxon>
        <taxon>Pezizaceae</taxon>
        <taxon>Terfezia</taxon>
    </lineage>
</organism>
<keyword evidence="3" id="KW-1185">Reference proteome</keyword>
<protein>
    <submittedName>
        <fullName evidence="2">Uncharacterized protein</fullName>
    </submittedName>
</protein>
<sequence>MSNWEYAVGRIDEKPPGKGWHIHPSAKPPLHSNGQVPYRRLRPSCPLPEPSLTQVTVSHRKRKATDYDLPNSSAVRRPSIYLTRNDSQEEENSGVAVFTGTGKPLGGTEEPFDNTERIQMQGDGSEGSESENDGIQEMPAYDFLDSEYPFHFTVSCCIASSDPNLDVFEALRERCQNGTLENPRIDLHEPIGEAISRTDKWCVVVDYITILDPDEPDESFEMTNGSGYVPPRHAYMGYKFISPKLCMADVPKAFEQISRFFATILPAEAGANNEQKLLVYFTPSSYIHVHIEAFKDEDCDWVAKFCLICMLFEDIFSTSWNGPNLSETESPLIQSMWAAWERRWWREHPNHKSEDTPSIALDLVKHMIGLTETYEVALVFNGEDQDIRKEFQTYGVEDRLRTDDNKLWQHINGRVEVVTVSLLPPVESSGMESEYSDGMVDKYYKVNFGYAYFNYGTVEFREFPAPSLEWEGDILFLVNFCMWLLFISKEIAWRELIGLGRLKDLCNKTEKPHLEYMWTALFGVFGDLNGGDPYYYAMAERFARKLYTIMKRRHDEIFVGHEGIFTDQMIKAFEPMTLLEGDNLHGALERGRIAGSQGFIYNLCLVVNTFGLEDFVPPETPPESPLEEDLKLSSDEAQFGEEDLEDENGSRKREPKRRRL</sequence>
<feature type="region of interest" description="Disordered" evidence="1">
    <location>
        <begin position="617"/>
        <end position="660"/>
    </location>
</feature>
<evidence type="ECO:0000256" key="1">
    <source>
        <dbReference type="SAM" id="MobiDB-lite"/>
    </source>
</evidence>
<evidence type="ECO:0000313" key="3">
    <source>
        <dbReference type="Proteomes" id="UP000267821"/>
    </source>
</evidence>
<reference evidence="2 3" key="1">
    <citation type="journal article" date="2018" name="Nat. Ecol. Evol.">
        <title>Pezizomycetes genomes reveal the molecular basis of ectomycorrhizal truffle lifestyle.</title>
        <authorList>
            <person name="Murat C."/>
            <person name="Payen T."/>
            <person name="Noel B."/>
            <person name="Kuo A."/>
            <person name="Morin E."/>
            <person name="Chen J."/>
            <person name="Kohler A."/>
            <person name="Krizsan K."/>
            <person name="Balestrini R."/>
            <person name="Da Silva C."/>
            <person name="Montanini B."/>
            <person name="Hainaut M."/>
            <person name="Levati E."/>
            <person name="Barry K.W."/>
            <person name="Belfiori B."/>
            <person name="Cichocki N."/>
            <person name="Clum A."/>
            <person name="Dockter R.B."/>
            <person name="Fauchery L."/>
            <person name="Guy J."/>
            <person name="Iotti M."/>
            <person name="Le Tacon F."/>
            <person name="Lindquist E.A."/>
            <person name="Lipzen A."/>
            <person name="Malagnac F."/>
            <person name="Mello A."/>
            <person name="Molinier V."/>
            <person name="Miyauchi S."/>
            <person name="Poulain J."/>
            <person name="Riccioni C."/>
            <person name="Rubini A."/>
            <person name="Sitrit Y."/>
            <person name="Splivallo R."/>
            <person name="Traeger S."/>
            <person name="Wang M."/>
            <person name="Zifcakova L."/>
            <person name="Wipf D."/>
            <person name="Zambonelli A."/>
            <person name="Paolocci F."/>
            <person name="Nowrousian M."/>
            <person name="Ottonello S."/>
            <person name="Baldrian P."/>
            <person name="Spatafora J.W."/>
            <person name="Henrissat B."/>
            <person name="Nagy L.G."/>
            <person name="Aury J.M."/>
            <person name="Wincker P."/>
            <person name="Grigoriev I.V."/>
            <person name="Bonfante P."/>
            <person name="Martin F.M."/>
        </authorList>
    </citation>
    <scope>NUCLEOTIDE SEQUENCE [LARGE SCALE GENOMIC DNA]</scope>
    <source>
        <strain evidence="2 3">ATCC MYA-4762</strain>
    </source>
</reference>
<gene>
    <name evidence="2" type="ORF">L211DRAFT_847148</name>
</gene>
<dbReference type="InParanoid" id="A0A3N4LUC2"/>
<feature type="region of interest" description="Disordered" evidence="1">
    <location>
        <begin position="12"/>
        <end position="64"/>
    </location>
</feature>
<dbReference type="AlphaFoldDB" id="A0A3N4LUC2"/>
<dbReference type="OrthoDB" id="10283375at2759"/>
<evidence type="ECO:0000313" key="2">
    <source>
        <dbReference type="EMBL" id="RPB26513.1"/>
    </source>
</evidence>
<accession>A0A3N4LUC2</accession>
<feature type="region of interest" description="Disordered" evidence="1">
    <location>
        <begin position="85"/>
        <end position="113"/>
    </location>
</feature>
<dbReference type="EMBL" id="ML121534">
    <property type="protein sequence ID" value="RPB26513.1"/>
    <property type="molecule type" value="Genomic_DNA"/>
</dbReference>
<proteinExistence type="predicted"/>
<feature type="compositionally biased region" description="Acidic residues" evidence="1">
    <location>
        <begin position="638"/>
        <end position="647"/>
    </location>
</feature>
<dbReference type="Proteomes" id="UP000267821">
    <property type="component" value="Unassembled WGS sequence"/>
</dbReference>